<organism evidence="1 2">
    <name type="scientific">Rickenella mellea</name>
    <dbReference type="NCBI Taxonomy" id="50990"/>
    <lineage>
        <taxon>Eukaryota</taxon>
        <taxon>Fungi</taxon>
        <taxon>Dikarya</taxon>
        <taxon>Basidiomycota</taxon>
        <taxon>Agaricomycotina</taxon>
        <taxon>Agaricomycetes</taxon>
        <taxon>Hymenochaetales</taxon>
        <taxon>Rickenellaceae</taxon>
        <taxon>Rickenella</taxon>
    </lineage>
</organism>
<protein>
    <submittedName>
        <fullName evidence="1">Uncharacterized protein</fullName>
    </submittedName>
</protein>
<dbReference type="OrthoDB" id="3217549at2759"/>
<dbReference type="InterPro" id="IPR032675">
    <property type="entry name" value="LRR_dom_sf"/>
</dbReference>
<dbReference type="VEuPathDB" id="FungiDB:BD410DRAFT_788684"/>
<dbReference type="STRING" id="50990.A0A4Y7Q519"/>
<reference evidence="1 2" key="1">
    <citation type="submission" date="2018-06" db="EMBL/GenBank/DDBJ databases">
        <title>A transcriptomic atlas of mushroom development highlights an independent origin of complex multicellularity.</title>
        <authorList>
            <consortium name="DOE Joint Genome Institute"/>
            <person name="Krizsan K."/>
            <person name="Almasi E."/>
            <person name="Merenyi Z."/>
            <person name="Sahu N."/>
            <person name="Viragh M."/>
            <person name="Koszo T."/>
            <person name="Mondo S."/>
            <person name="Kiss B."/>
            <person name="Balint B."/>
            <person name="Kues U."/>
            <person name="Barry K."/>
            <person name="Hegedus J.C."/>
            <person name="Henrissat B."/>
            <person name="Johnson J."/>
            <person name="Lipzen A."/>
            <person name="Ohm R."/>
            <person name="Nagy I."/>
            <person name="Pangilinan J."/>
            <person name="Yan J."/>
            <person name="Xiong Y."/>
            <person name="Grigoriev I.V."/>
            <person name="Hibbett D.S."/>
            <person name="Nagy L.G."/>
        </authorList>
    </citation>
    <scope>NUCLEOTIDE SEQUENCE [LARGE SCALE GENOMIC DNA]</scope>
    <source>
        <strain evidence="1 2">SZMC22713</strain>
    </source>
</reference>
<keyword evidence="2" id="KW-1185">Reference proteome</keyword>
<evidence type="ECO:0000313" key="1">
    <source>
        <dbReference type="EMBL" id="TDL22411.1"/>
    </source>
</evidence>
<evidence type="ECO:0000313" key="2">
    <source>
        <dbReference type="Proteomes" id="UP000294933"/>
    </source>
</evidence>
<dbReference type="Gene3D" id="3.80.10.10">
    <property type="entry name" value="Ribonuclease Inhibitor"/>
    <property type="match status" value="1"/>
</dbReference>
<gene>
    <name evidence="1" type="ORF">BD410DRAFT_788684</name>
</gene>
<sequence>MTGNTPTTLNNLSPELLSEIFWHSVYDDPYGAYVPRAAPLLLGRVCSRWRTISISTPELWSTIVIGGHTSNITDKYRSDMVCAAVWIKRSGTRPLTFYVNDYGHPPEDNGAALRQVLDSVVSHCRRWRTLRASLPFEFMKILLAPLMEGNTPKLENFQSYSTSPPGITLVLDRPPFVLSSAPRLKRLELIGAPIHIDFGDEIHHVRFISVGPRERAKLSLGDLLRCVTRCQSVTILLLSIRESSITATLQRSLPTVIVLANLRTLTLNLSAGVDTYLVFDRLFLPSIEYLRLAMNQCAQTDWSYLGSMLERSRPPLACLYLHGVPMTDKTLIECLSFTPKLIEAFLCGISCSDVTLASLTIDEKEGSNSAMLCPYLSNIGFGSPSLFSPNALKSMILSRWLASDQVSDIIPGKALHEVRCSPELVDNLFLDPDILHCARGGLTLAEWYDLEDE</sequence>
<dbReference type="SUPFAM" id="SSF52047">
    <property type="entry name" value="RNI-like"/>
    <property type="match status" value="1"/>
</dbReference>
<name>A0A4Y7Q519_9AGAM</name>
<proteinExistence type="predicted"/>
<dbReference type="Gene3D" id="1.20.1280.50">
    <property type="match status" value="1"/>
</dbReference>
<accession>A0A4Y7Q519</accession>
<dbReference type="Proteomes" id="UP000294933">
    <property type="component" value="Unassembled WGS sequence"/>
</dbReference>
<dbReference type="EMBL" id="ML170175">
    <property type="protein sequence ID" value="TDL22411.1"/>
    <property type="molecule type" value="Genomic_DNA"/>
</dbReference>
<dbReference type="AlphaFoldDB" id="A0A4Y7Q519"/>